<reference evidence="1 2" key="1">
    <citation type="submission" date="2021-01" db="EMBL/GenBank/DDBJ databases">
        <title>Whole genome shotgun sequence of Verrucosispora qiuiae NBRC 106684.</title>
        <authorList>
            <person name="Komaki H."/>
            <person name="Tamura T."/>
        </authorList>
    </citation>
    <scope>NUCLEOTIDE SEQUENCE [LARGE SCALE GENOMIC DNA]</scope>
    <source>
        <strain evidence="1 2">NBRC 106684</strain>
    </source>
</reference>
<dbReference type="RefSeq" id="WP_204036384.1">
    <property type="nucleotide sequence ID" value="NZ_BOPC01000056.1"/>
</dbReference>
<sequence>MNAVATSLGRRYVSSRFEPRVILEGVRGCALFEEVMRVSGDDSPTPDVVASVLRRWSFRYSKGTVTRPARDFCTLFGRIIDVAASPKERQLMVHSAWVEPQDLLAVDGVAAIWPALSLTPVKGIRRSKNTSRDEATDAQLRLPLEEDA</sequence>
<gene>
    <name evidence="1" type="ORF">Vqi01_40460</name>
</gene>
<organism evidence="1 2">
    <name type="scientific">Micromonospora qiuiae</name>
    <dbReference type="NCBI Taxonomy" id="502268"/>
    <lineage>
        <taxon>Bacteria</taxon>
        <taxon>Bacillati</taxon>
        <taxon>Actinomycetota</taxon>
        <taxon>Actinomycetes</taxon>
        <taxon>Micromonosporales</taxon>
        <taxon>Micromonosporaceae</taxon>
        <taxon>Micromonospora</taxon>
    </lineage>
</organism>
<dbReference type="EMBL" id="BOPC01000056">
    <property type="protein sequence ID" value="GIJ28884.1"/>
    <property type="molecule type" value="Genomic_DNA"/>
</dbReference>
<keyword evidence="2" id="KW-1185">Reference proteome</keyword>
<dbReference type="Proteomes" id="UP000653076">
    <property type="component" value="Unassembled WGS sequence"/>
</dbReference>
<evidence type="ECO:0000313" key="1">
    <source>
        <dbReference type="EMBL" id="GIJ28884.1"/>
    </source>
</evidence>
<name>A0ABQ4JHC1_9ACTN</name>
<protein>
    <submittedName>
        <fullName evidence="1">Uncharacterized protein</fullName>
    </submittedName>
</protein>
<accession>A0ABQ4JHC1</accession>
<proteinExistence type="predicted"/>
<evidence type="ECO:0000313" key="2">
    <source>
        <dbReference type="Proteomes" id="UP000653076"/>
    </source>
</evidence>
<comment type="caution">
    <text evidence="1">The sequence shown here is derived from an EMBL/GenBank/DDBJ whole genome shotgun (WGS) entry which is preliminary data.</text>
</comment>